<feature type="transmembrane region" description="Helical" evidence="6">
    <location>
        <begin position="523"/>
        <end position="544"/>
    </location>
</feature>
<dbReference type="GO" id="GO:0050897">
    <property type="term" value="F:cobalt ion binding"/>
    <property type="evidence" value="ECO:0007669"/>
    <property type="project" value="TreeGrafter"/>
</dbReference>
<comment type="subcellular location">
    <subcellularLocation>
        <location evidence="1">Cell membrane</location>
        <topology evidence="1">Multi-pass membrane protein</topology>
    </subcellularLocation>
</comment>
<evidence type="ECO:0000313" key="7">
    <source>
        <dbReference type="EMBL" id="KZP18380.1"/>
    </source>
</evidence>
<keyword evidence="4 6" id="KW-0472">Membrane</keyword>
<feature type="transmembrane region" description="Helical" evidence="6">
    <location>
        <begin position="556"/>
        <end position="575"/>
    </location>
</feature>
<dbReference type="Pfam" id="PF01544">
    <property type="entry name" value="CorA"/>
    <property type="match status" value="1"/>
</dbReference>
<reference evidence="7 8" key="1">
    <citation type="journal article" date="2016" name="Mol. Biol. Evol.">
        <title>Comparative Genomics of Early-Diverging Mushroom-Forming Fungi Provides Insights into the Origins of Lignocellulose Decay Capabilities.</title>
        <authorList>
            <person name="Nagy L.G."/>
            <person name="Riley R."/>
            <person name="Tritt A."/>
            <person name="Adam C."/>
            <person name="Daum C."/>
            <person name="Floudas D."/>
            <person name="Sun H."/>
            <person name="Yadav J.S."/>
            <person name="Pangilinan J."/>
            <person name="Larsson K.H."/>
            <person name="Matsuura K."/>
            <person name="Barry K."/>
            <person name="Labutti K."/>
            <person name="Kuo R."/>
            <person name="Ohm R.A."/>
            <person name="Bhattacharya S.S."/>
            <person name="Shirouzu T."/>
            <person name="Yoshinaga Y."/>
            <person name="Martin F.M."/>
            <person name="Grigoriev I.V."/>
            <person name="Hibbett D.S."/>
        </authorList>
    </citation>
    <scope>NUCLEOTIDE SEQUENCE [LARGE SCALE GENOMIC DNA]</scope>
    <source>
        <strain evidence="7 8">CBS 109695</strain>
    </source>
</reference>
<evidence type="ECO:0000256" key="1">
    <source>
        <dbReference type="ARBA" id="ARBA00004651"/>
    </source>
</evidence>
<evidence type="ECO:0008006" key="9">
    <source>
        <dbReference type="Google" id="ProtNLM"/>
    </source>
</evidence>
<dbReference type="Gene3D" id="1.20.58.340">
    <property type="entry name" value="Magnesium transport protein CorA, transmembrane region"/>
    <property type="match status" value="1"/>
</dbReference>
<dbReference type="InterPro" id="IPR002523">
    <property type="entry name" value="MgTranspt_CorA/ZnTranspt_ZntB"/>
</dbReference>
<dbReference type="AlphaFoldDB" id="A0A166H1B8"/>
<dbReference type="PANTHER" id="PTHR46494:SF1">
    <property type="entry name" value="CORA FAMILY METAL ION TRANSPORTER (EUROFUNG)"/>
    <property type="match status" value="1"/>
</dbReference>
<gene>
    <name evidence="7" type="ORF">FIBSPDRAFT_829434</name>
</gene>
<dbReference type="SUPFAM" id="SSF144083">
    <property type="entry name" value="Magnesium transport protein CorA, transmembrane region"/>
    <property type="match status" value="1"/>
</dbReference>
<dbReference type="EMBL" id="KV417573">
    <property type="protein sequence ID" value="KZP18380.1"/>
    <property type="molecule type" value="Genomic_DNA"/>
</dbReference>
<dbReference type="STRING" id="436010.A0A166H1B8"/>
<dbReference type="GO" id="GO:0000287">
    <property type="term" value="F:magnesium ion binding"/>
    <property type="evidence" value="ECO:0007669"/>
    <property type="project" value="TreeGrafter"/>
</dbReference>
<evidence type="ECO:0000256" key="4">
    <source>
        <dbReference type="ARBA" id="ARBA00023136"/>
    </source>
</evidence>
<keyword evidence="8" id="KW-1185">Reference proteome</keyword>
<feature type="region of interest" description="Disordered" evidence="5">
    <location>
        <begin position="254"/>
        <end position="288"/>
    </location>
</feature>
<proteinExistence type="predicted"/>
<evidence type="ECO:0000313" key="8">
    <source>
        <dbReference type="Proteomes" id="UP000076532"/>
    </source>
</evidence>
<evidence type="ECO:0000256" key="2">
    <source>
        <dbReference type="ARBA" id="ARBA00022692"/>
    </source>
</evidence>
<keyword evidence="3 6" id="KW-1133">Transmembrane helix</keyword>
<feature type="compositionally biased region" description="Basic and acidic residues" evidence="5">
    <location>
        <begin position="438"/>
        <end position="452"/>
    </location>
</feature>
<sequence>MARSSALEMRIVDTSNTRSVSKFAPSYRNASPNGPWPWMDMDAEVDDSDLSPVSPLRRRTLQYRDYPQNLFRNWTAKQVKQSGIHDALSERNEDTCTIYNVDVLDTGKFRRGPVEYIQHENQGELWEAMMAERDSTIRIRAIFIDNMSGPVLKIFGTNYNIEPFYWSSALNHIPAKYQEDLHPGEGDHITITLTFLKSIESKNAALADPQSPPFQLNRNLDPHAPLSLYSTGRILMLDEMALHMIRSRGSSTMLSYHTHRSPNLSSSLTSSTLPGRTSLPQPTPSTTTAEELHKLVRLAGQSVYWRKIFNCSRDPTLVLLTTLWHPLYSWDQALASLYAHVQTLETSAIRIITSAQTREIHEDEWAGREREGNLTGELHIIRGHLLFYLGLLKDFRRSVEFVKDVPNPAMDPEEEPTPTPNLDTAFSPDPSGDANSKGTEDEQKARVREAQEKERDASRVLLVRECDALLAEIDRLEMTRDMLDSRVKNVMDLVFATVNIADSRHAQVLSEMAARDSSAMKQIAYLTMIFLPASFVATVFGMNLKELNGGTPGIDRYLEVAIPMTAVTVWIIIALQSKWHLNNTANGGQGGTGASLWGQLWWPLTSVTNLVTGPEQRKKAGRVRSEWQRRGAGLT</sequence>
<evidence type="ECO:0000256" key="5">
    <source>
        <dbReference type="SAM" id="MobiDB-lite"/>
    </source>
</evidence>
<protein>
    <recommendedName>
        <fullName evidence="9">Cora-domain-containing protein</fullName>
    </recommendedName>
</protein>
<feature type="region of interest" description="Disordered" evidence="5">
    <location>
        <begin position="406"/>
        <end position="452"/>
    </location>
</feature>
<organism evidence="7 8">
    <name type="scientific">Athelia psychrophila</name>
    <dbReference type="NCBI Taxonomy" id="1759441"/>
    <lineage>
        <taxon>Eukaryota</taxon>
        <taxon>Fungi</taxon>
        <taxon>Dikarya</taxon>
        <taxon>Basidiomycota</taxon>
        <taxon>Agaricomycotina</taxon>
        <taxon>Agaricomycetes</taxon>
        <taxon>Agaricomycetidae</taxon>
        <taxon>Atheliales</taxon>
        <taxon>Atheliaceae</taxon>
        <taxon>Athelia</taxon>
    </lineage>
</organism>
<dbReference type="OrthoDB" id="3231000at2759"/>
<dbReference type="InterPro" id="IPR045863">
    <property type="entry name" value="CorA_TM1_TM2"/>
</dbReference>
<dbReference type="Proteomes" id="UP000076532">
    <property type="component" value="Unassembled WGS sequence"/>
</dbReference>
<evidence type="ECO:0000256" key="6">
    <source>
        <dbReference type="SAM" id="Phobius"/>
    </source>
</evidence>
<name>A0A166H1B8_9AGAM</name>
<accession>A0A166H1B8</accession>
<feature type="compositionally biased region" description="Low complexity" evidence="5">
    <location>
        <begin position="261"/>
        <end position="288"/>
    </location>
</feature>
<dbReference type="GO" id="GO:0015087">
    <property type="term" value="F:cobalt ion transmembrane transporter activity"/>
    <property type="evidence" value="ECO:0007669"/>
    <property type="project" value="TreeGrafter"/>
</dbReference>
<dbReference type="GO" id="GO:0005886">
    <property type="term" value="C:plasma membrane"/>
    <property type="evidence" value="ECO:0007669"/>
    <property type="project" value="UniProtKB-SubCell"/>
</dbReference>
<dbReference type="PANTHER" id="PTHR46494">
    <property type="entry name" value="CORA FAMILY METAL ION TRANSPORTER (EUROFUNG)"/>
    <property type="match status" value="1"/>
</dbReference>
<dbReference type="GO" id="GO:0015095">
    <property type="term" value="F:magnesium ion transmembrane transporter activity"/>
    <property type="evidence" value="ECO:0007669"/>
    <property type="project" value="TreeGrafter"/>
</dbReference>
<evidence type="ECO:0000256" key="3">
    <source>
        <dbReference type="ARBA" id="ARBA00022989"/>
    </source>
</evidence>
<keyword evidence="2 6" id="KW-0812">Transmembrane</keyword>